<dbReference type="InterPro" id="IPR007197">
    <property type="entry name" value="rSAM"/>
</dbReference>
<dbReference type="AlphaFoldDB" id="A0A0L6ZDL9"/>
<dbReference type="InterPro" id="IPR006638">
    <property type="entry name" value="Elp3/MiaA/NifB-like_rSAM"/>
</dbReference>
<evidence type="ECO:0000313" key="3">
    <source>
        <dbReference type="Proteomes" id="UP000037043"/>
    </source>
</evidence>
<comment type="caution">
    <text evidence="2">The sequence shown here is derived from an EMBL/GenBank/DDBJ whole genome shotgun (WGS) entry which is preliminary data.</text>
</comment>
<accession>A0A0L6ZDL9</accession>
<reference evidence="3" key="1">
    <citation type="submission" date="2015-08" db="EMBL/GenBank/DDBJ databases">
        <title>Genome sequence of the strict anaerobe Clostridium homopropionicum LuHBu1 (DSM 5847T).</title>
        <authorList>
            <person name="Poehlein A."/>
            <person name="Beck M."/>
            <person name="Schiel-Bengelsdorf B."/>
            <person name="Bengelsdorf F.R."/>
            <person name="Daniel R."/>
            <person name="Duerre P."/>
        </authorList>
    </citation>
    <scope>NUCLEOTIDE SEQUENCE [LARGE SCALE GENOMIC DNA]</scope>
    <source>
        <strain evidence="3">DSM 5847</strain>
    </source>
</reference>
<dbReference type="PATRIC" id="fig|1121318.3.peg.664"/>
<keyword evidence="3" id="KW-1185">Reference proteome</keyword>
<gene>
    <name evidence="2" type="primary">hemZ_1</name>
    <name evidence="2" type="ORF">CLHOM_06620</name>
</gene>
<dbReference type="GO" id="GO:0005737">
    <property type="term" value="C:cytoplasm"/>
    <property type="evidence" value="ECO:0007669"/>
    <property type="project" value="TreeGrafter"/>
</dbReference>
<dbReference type="NCBIfam" id="TIGR03994">
    <property type="entry name" value="rSAM_HemZ"/>
    <property type="match status" value="1"/>
</dbReference>
<dbReference type="GO" id="GO:0051539">
    <property type="term" value="F:4 iron, 4 sulfur cluster binding"/>
    <property type="evidence" value="ECO:0007669"/>
    <property type="project" value="TreeGrafter"/>
</dbReference>
<dbReference type="GO" id="GO:0006779">
    <property type="term" value="P:porphyrin-containing compound biosynthetic process"/>
    <property type="evidence" value="ECO:0007669"/>
    <property type="project" value="TreeGrafter"/>
</dbReference>
<dbReference type="SFLD" id="SFLDS00029">
    <property type="entry name" value="Radical_SAM"/>
    <property type="match status" value="1"/>
</dbReference>
<dbReference type="Pfam" id="PF04055">
    <property type="entry name" value="Radical_SAM"/>
    <property type="match status" value="1"/>
</dbReference>
<dbReference type="InterPro" id="IPR023995">
    <property type="entry name" value="HemZ"/>
</dbReference>
<evidence type="ECO:0000259" key="1">
    <source>
        <dbReference type="PROSITE" id="PS51918"/>
    </source>
</evidence>
<dbReference type="RefSeq" id="WP_052220252.1">
    <property type="nucleotide sequence ID" value="NZ_LHUR01000011.1"/>
</dbReference>
<dbReference type="Proteomes" id="UP000037043">
    <property type="component" value="Unassembled WGS sequence"/>
</dbReference>
<evidence type="ECO:0000313" key="2">
    <source>
        <dbReference type="EMBL" id="KOA21074.1"/>
    </source>
</evidence>
<dbReference type="PANTHER" id="PTHR13932">
    <property type="entry name" value="COPROPORPHYRINIGEN III OXIDASE"/>
    <property type="match status" value="1"/>
</dbReference>
<dbReference type="InterPro" id="IPR034505">
    <property type="entry name" value="Coproporphyrinogen-III_oxidase"/>
</dbReference>
<dbReference type="PROSITE" id="PS51918">
    <property type="entry name" value="RADICAL_SAM"/>
    <property type="match status" value="1"/>
</dbReference>
<dbReference type="EC" id="1.3.99.-" evidence="2"/>
<dbReference type="EMBL" id="LHUR01000011">
    <property type="protein sequence ID" value="KOA21074.1"/>
    <property type="molecule type" value="Genomic_DNA"/>
</dbReference>
<dbReference type="SMART" id="SM00729">
    <property type="entry name" value="Elp3"/>
    <property type="match status" value="1"/>
</dbReference>
<protein>
    <submittedName>
        <fullName evidence="2">Oxygen-independent coproporphyrinogen-III oxidase-like protein HemZ</fullName>
        <ecNumber evidence="2">1.3.99.-</ecNumber>
    </submittedName>
</protein>
<dbReference type="SFLD" id="SFLDF00310">
    <property type="entry name" value="oxygen-independent_coproporphy"/>
    <property type="match status" value="1"/>
</dbReference>
<name>A0A0L6ZDL9_9CLOT</name>
<sequence length="473" mass="55224">MIIIKLNDLKYRYDVYHIFKLFYDNIDFKEESYDFIVDISPKEIKFINEENEISIYKFQGRLKFKEELRNIIFIYLSSLTHKKLPWGTLIGIRPTKKVHQMMDKGLAENEIIETLNKNYFVAGNKAKLCIQVANMERKHVNKDLKIISVYVGMPFCPTRCLYCSFASNPINSCKKLVEPYLKALEYEIDRISEFINKKNLEIECVYFGGGTPTSIEDKEFENILFKIYESFVKGRNVKEFNVECGRPDSINENKLSAMKKYEVNRISINPQSMNDVTLKAIGRSHEEKDIIEKFNLARSLGFDNINMDLIIGLPNEGLEEVRKTCEEIFKLNPDNITVHGMAIKRGSILHEQILLGKIKLIEQLELDSMYDETVKLAEKLRMKPYYMYRQKNMIGNTENVGYSKLSKEGLYNIQMIEEKQTIIALGADAVTKVVFLETDKIERVGNLKDIKEYINRLEEKIEEKLNVLETLYD</sequence>
<dbReference type="GO" id="GO:0016491">
    <property type="term" value="F:oxidoreductase activity"/>
    <property type="evidence" value="ECO:0007669"/>
    <property type="project" value="UniProtKB-KW"/>
</dbReference>
<dbReference type="InterPro" id="IPR023404">
    <property type="entry name" value="rSAM_horseshoe"/>
</dbReference>
<keyword evidence="2" id="KW-0560">Oxidoreductase</keyword>
<dbReference type="SFLD" id="SFLDG01065">
    <property type="entry name" value="anaerobic_coproporphyrinogen-I"/>
    <property type="match status" value="1"/>
</dbReference>
<dbReference type="InterPro" id="IPR058240">
    <property type="entry name" value="rSAM_sf"/>
</dbReference>
<feature type="domain" description="Radical SAM core" evidence="1">
    <location>
        <begin position="139"/>
        <end position="383"/>
    </location>
</feature>
<dbReference type="STRING" id="36844.SAMN04488501_10458"/>
<dbReference type="PANTHER" id="PTHR13932:SF1">
    <property type="entry name" value="OXYGEN-INDEPENDENT COPROPORPHYRINOGEN-III OXIDASE-LIKE PROTEIN HEMZ"/>
    <property type="match status" value="1"/>
</dbReference>
<dbReference type="Gene3D" id="3.80.30.20">
    <property type="entry name" value="tm_1862 like domain"/>
    <property type="match status" value="1"/>
</dbReference>
<dbReference type="SUPFAM" id="SSF102114">
    <property type="entry name" value="Radical SAM enzymes"/>
    <property type="match status" value="1"/>
</dbReference>
<organism evidence="2 3">
    <name type="scientific">Clostridium homopropionicum DSM 5847</name>
    <dbReference type="NCBI Taxonomy" id="1121318"/>
    <lineage>
        <taxon>Bacteria</taxon>
        <taxon>Bacillati</taxon>
        <taxon>Bacillota</taxon>
        <taxon>Clostridia</taxon>
        <taxon>Eubacteriales</taxon>
        <taxon>Clostridiaceae</taxon>
        <taxon>Clostridium</taxon>
    </lineage>
</organism>
<dbReference type="CDD" id="cd01335">
    <property type="entry name" value="Radical_SAM"/>
    <property type="match status" value="1"/>
</dbReference>
<dbReference type="NCBIfam" id="NF006060">
    <property type="entry name" value="PRK08207.1-3"/>
    <property type="match status" value="1"/>
</dbReference>
<proteinExistence type="predicted"/>